<dbReference type="EMBL" id="GAIX01007151">
    <property type="protein sequence ID" value="JAA85409.1"/>
    <property type="molecule type" value="Transcribed_RNA"/>
</dbReference>
<proteinExistence type="predicted"/>
<sequence length="78" mass="8468">VAAPAARAARAARPARAAHLARAHAVRLRGRERGRAVLRAQSDHHQRERVGRARLAARLAQRQERSRAAELRGAAALA</sequence>
<accession>S4P5V4</accession>
<organism evidence="1">
    <name type="scientific">Pararge aegeria</name>
    <name type="common">speckled wood butterfly</name>
    <dbReference type="NCBI Taxonomy" id="116150"/>
    <lineage>
        <taxon>Eukaryota</taxon>
        <taxon>Metazoa</taxon>
        <taxon>Ecdysozoa</taxon>
        <taxon>Arthropoda</taxon>
        <taxon>Hexapoda</taxon>
        <taxon>Insecta</taxon>
        <taxon>Pterygota</taxon>
        <taxon>Neoptera</taxon>
        <taxon>Endopterygota</taxon>
        <taxon>Lepidoptera</taxon>
        <taxon>Glossata</taxon>
        <taxon>Ditrysia</taxon>
        <taxon>Papilionoidea</taxon>
        <taxon>Nymphalidae</taxon>
        <taxon>Satyrinae</taxon>
        <taxon>Satyrini</taxon>
        <taxon>Parargina</taxon>
        <taxon>Pararge</taxon>
    </lineage>
</organism>
<evidence type="ECO:0000313" key="1">
    <source>
        <dbReference type="EMBL" id="JAA85409.1"/>
    </source>
</evidence>
<reference evidence="1" key="1">
    <citation type="journal article" date="2013" name="BMC Genomics">
        <title>Unscrambling butterfly oogenesis.</title>
        <authorList>
            <person name="Carter J.M."/>
            <person name="Baker S.C."/>
            <person name="Pink R."/>
            <person name="Carter D.R."/>
            <person name="Collins A."/>
            <person name="Tomlin J."/>
            <person name="Gibbs M."/>
            <person name="Breuker C.J."/>
        </authorList>
    </citation>
    <scope>NUCLEOTIDE SEQUENCE</scope>
    <source>
        <tissue evidence="1">Ovary</tissue>
    </source>
</reference>
<reference evidence="1" key="2">
    <citation type="submission" date="2013-05" db="EMBL/GenBank/DDBJ databases">
        <authorList>
            <person name="Carter J.-M."/>
            <person name="Baker S.C."/>
            <person name="Pink R."/>
            <person name="Carter D.R.F."/>
            <person name="Collins A."/>
            <person name="Tomlin J."/>
            <person name="Gibbs M."/>
            <person name="Breuker C.J."/>
        </authorList>
    </citation>
    <scope>NUCLEOTIDE SEQUENCE</scope>
    <source>
        <tissue evidence="1">Ovary</tissue>
    </source>
</reference>
<dbReference type="AlphaFoldDB" id="S4P5V4"/>
<feature type="non-terminal residue" evidence="1">
    <location>
        <position position="1"/>
    </location>
</feature>
<protein>
    <submittedName>
        <fullName evidence="1">Rho GTPase-activating protein 26</fullName>
    </submittedName>
</protein>
<name>S4P5V4_9NEOP</name>